<protein>
    <submittedName>
        <fullName evidence="1">Uncharacterized protein</fullName>
    </submittedName>
</protein>
<organism evidence="1 2">
    <name type="scientific">Protopolystoma xenopodis</name>
    <dbReference type="NCBI Taxonomy" id="117903"/>
    <lineage>
        <taxon>Eukaryota</taxon>
        <taxon>Metazoa</taxon>
        <taxon>Spiralia</taxon>
        <taxon>Lophotrochozoa</taxon>
        <taxon>Platyhelminthes</taxon>
        <taxon>Monogenea</taxon>
        <taxon>Polyopisthocotylea</taxon>
        <taxon>Polystomatidea</taxon>
        <taxon>Polystomatidae</taxon>
        <taxon>Protopolystoma</taxon>
    </lineage>
</organism>
<dbReference type="AlphaFoldDB" id="A0A3S4ZTE3"/>
<gene>
    <name evidence="1" type="ORF">PXEA_LOCUS80</name>
</gene>
<accession>A0A3S4ZTE3</accession>
<evidence type="ECO:0000313" key="2">
    <source>
        <dbReference type="Proteomes" id="UP000784294"/>
    </source>
</evidence>
<evidence type="ECO:0000313" key="1">
    <source>
        <dbReference type="EMBL" id="VEL06640.1"/>
    </source>
</evidence>
<keyword evidence="2" id="KW-1185">Reference proteome</keyword>
<dbReference type="EMBL" id="CAAALY010000163">
    <property type="protein sequence ID" value="VEL06640.1"/>
    <property type="molecule type" value="Genomic_DNA"/>
</dbReference>
<dbReference type="Proteomes" id="UP000784294">
    <property type="component" value="Unassembled WGS sequence"/>
</dbReference>
<name>A0A3S4ZTE3_9PLAT</name>
<reference evidence="1" key="1">
    <citation type="submission" date="2018-11" db="EMBL/GenBank/DDBJ databases">
        <authorList>
            <consortium name="Pathogen Informatics"/>
        </authorList>
    </citation>
    <scope>NUCLEOTIDE SEQUENCE</scope>
</reference>
<comment type="caution">
    <text evidence="1">The sequence shown here is derived from an EMBL/GenBank/DDBJ whole genome shotgun (WGS) entry which is preliminary data.</text>
</comment>
<proteinExistence type="predicted"/>
<sequence length="179" mass="20348">MPTLCATRRLRPSRSLPANPSTCYMIHENITFRLPSPVGPFDRHCHRSRGTRRRVDPTRKVAIRDVASVGRGWRAIVLMLASAVKWRTEEARGSRSVGVEDNQETLDVHSKKGELRERAIRCVFSRSGPSLKFYAITLVPPRLYSTPHTSGQLYFPPPYFQAGQRLFYRLDNLDGLATP</sequence>